<evidence type="ECO:0000259" key="9">
    <source>
        <dbReference type="PROSITE" id="PS50137"/>
    </source>
</evidence>
<comment type="catalytic activity">
    <reaction evidence="7">
        <text>DNA(n) + a 2'-deoxyribonucleoside 5'-triphosphate = DNA(n+1) + diphosphate</text>
        <dbReference type="Rhea" id="RHEA:22508"/>
        <dbReference type="Rhea" id="RHEA-COMP:17339"/>
        <dbReference type="Rhea" id="RHEA-COMP:17340"/>
        <dbReference type="ChEBI" id="CHEBI:33019"/>
        <dbReference type="ChEBI" id="CHEBI:61560"/>
        <dbReference type="ChEBI" id="CHEBI:173112"/>
        <dbReference type="EC" id="2.7.7.7"/>
    </reaction>
    <physiologicalReaction direction="left-to-right" evidence="7">
        <dbReference type="Rhea" id="RHEA:22509"/>
    </physiologicalReaction>
</comment>
<reference evidence="10" key="1">
    <citation type="submission" date="2021-02" db="EMBL/GenBank/DDBJ databases">
        <authorList>
            <person name="Nowell W R."/>
        </authorList>
    </citation>
    <scope>NUCLEOTIDE SEQUENCE</scope>
</reference>
<comment type="similarity">
    <text evidence="1">Belongs to the eukaryotic-type primase small subunit family.</text>
</comment>
<dbReference type="GO" id="GO:0005634">
    <property type="term" value="C:nucleus"/>
    <property type="evidence" value="ECO:0007669"/>
    <property type="project" value="TreeGrafter"/>
</dbReference>
<accession>A0A813QE94</accession>
<keyword evidence="8" id="KW-0694">RNA-binding</keyword>
<keyword evidence="3" id="KW-0808">Transferase</keyword>
<dbReference type="GO" id="GO:0003887">
    <property type="term" value="F:DNA-directed DNA polymerase activity"/>
    <property type="evidence" value="ECO:0007669"/>
    <property type="project" value="UniProtKB-KW"/>
</dbReference>
<keyword evidence="3" id="KW-0239">DNA-directed DNA polymerase</keyword>
<feature type="domain" description="DRBM" evidence="9">
    <location>
        <begin position="4"/>
        <end position="74"/>
    </location>
</feature>
<dbReference type="Proteomes" id="UP000663882">
    <property type="component" value="Unassembled WGS sequence"/>
</dbReference>
<dbReference type="EC" id="2.7.7.102" evidence="6"/>
<sequence length="272" mass="31525">MNTSWKNSLQEYCQKHKIPLPDYRIKNQSGPPHSLKFQVEVEVDGHCDIGDNLCPTKKEAEQLAAKRAMEYLLVRNECSVSHSPTSIAINTDEHSEPPPPPCSQVILADSMNDFPNQYTDIENFIATKVEEFNGRIRKISPLNSQGQFKFDIAGSYRYCENIKRHHKKNPIYFIVDPMKRIYFQQCYDSDCYGFRSSLKYILTNQIIPSDSEETNFIRECLHCRESLTYKNYSTCTRCGEIFCSDSLDDCELCCDGLHCKRCFELCWDCHDS</sequence>
<dbReference type="PANTHER" id="PTHR31399">
    <property type="entry name" value="DNA-DIRECTED PRIMASE / POLYMERASE PROTEIN"/>
    <property type="match status" value="1"/>
</dbReference>
<organism evidence="10 11">
    <name type="scientific">Rotaria sordida</name>
    <dbReference type="NCBI Taxonomy" id="392033"/>
    <lineage>
        <taxon>Eukaryota</taxon>
        <taxon>Metazoa</taxon>
        <taxon>Spiralia</taxon>
        <taxon>Gnathifera</taxon>
        <taxon>Rotifera</taxon>
        <taxon>Eurotatoria</taxon>
        <taxon>Bdelloidea</taxon>
        <taxon>Philodinida</taxon>
        <taxon>Philodinidae</taxon>
        <taxon>Rotaria</taxon>
    </lineage>
</organism>
<evidence type="ECO:0000313" key="10">
    <source>
        <dbReference type="EMBL" id="CAF0766570.1"/>
    </source>
</evidence>
<evidence type="ECO:0000256" key="4">
    <source>
        <dbReference type="ARBA" id="ARBA00026139"/>
    </source>
</evidence>
<dbReference type="Pfam" id="PF03121">
    <property type="entry name" value="Herpes_UL52"/>
    <property type="match status" value="1"/>
</dbReference>
<keyword evidence="3" id="KW-0548">Nucleotidyltransferase</keyword>
<dbReference type="SUPFAM" id="SSF54768">
    <property type="entry name" value="dsRNA-binding domain-like"/>
    <property type="match status" value="1"/>
</dbReference>
<dbReference type="GO" id="GO:0009411">
    <property type="term" value="P:response to UV"/>
    <property type="evidence" value="ECO:0007669"/>
    <property type="project" value="TreeGrafter"/>
</dbReference>
<evidence type="ECO:0000256" key="7">
    <source>
        <dbReference type="ARBA" id="ARBA00047303"/>
    </source>
</evidence>
<name>A0A813QE94_9BILA</name>
<dbReference type="EC" id="2.7.7.7" evidence="2"/>
<dbReference type="PROSITE" id="PS50137">
    <property type="entry name" value="DS_RBD"/>
    <property type="match status" value="1"/>
</dbReference>
<proteinExistence type="inferred from homology"/>
<protein>
    <recommendedName>
        <fullName evidence="4">DNA-directed primase/polymerase protein</fullName>
        <ecNumber evidence="6">2.7.7.102</ecNumber>
        <ecNumber evidence="2">2.7.7.7</ecNumber>
    </recommendedName>
</protein>
<dbReference type="SMART" id="SM00358">
    <property type="entry name" value="DSRM"/>
    <property type="match status" value="1"/>
</dbReference>
<dbReference type="GO" id="GO:0006264">
    <property type="term" value="P:mitochondrial DNA replication"/>
    <property type="evidence" value="ECO:0007669"/>
    <property type="project" value="TreeGrafter"/>
</dbReference>
<evidence type="ECO:0000256" key="6">
    <source>
        <dbReference type="ARBA" id="ARBA00044768"/>
    </source>
</evidence>
<evidence type="ECO:0000256" key="2">
    <source>
        <dbReference type="ARBA" id="ARBA00012417"/>
    </source>
</evidence>
<dbReference type="EMBL" id="CAJNOO010000044">
    <property type="protein sequence ID" value="CAF0766570.1"/>
    <property type="molecule type" value="Genomic_DNA"/>
</dbReference>
<dbReference type="GO" id="GO:0005759">
    <property type="term" value="C:mitochondrial matrix"/>
    <property type="evidence" value="ECO:0007669"/>
    <property type="project" value="TreeGrafter"/>
</dbReference>
<dbReference type="OrthoDB" id="5988181at2759"/>
<dbReference type="CDD" id="cd10845">
    <property type="entry name" value="DSRM_RNAse_III_family"/>
    <property type="match status" value="1"/>
</dbReference>
<dbReference type="InterPro" id="IPR044917">
    <property type="entry name" value="PRIMPOL"/>
</dbReference>
<evidence type="ECO:0000256" key="8">
    <source>
        <dbReference type="PROSITE-ProRule" id="PRU00266"/>
    </source>
</evidence>
<comment type="caution">
    <text evidence="10">The sequence shown here is derived from an EMBL/GenBank/DDBJ whole genome shotgun (WGS) entry which is preliminary data.</text>
</comment>
<comment type="catalytic activity">
    <reaction evidence="5">
        <text>ssDNA + n NTP = ssDNA/pppN(pN)n-1 hybrid + (n-1) diphosphate.</text>
        <dbReference type="EC" id="2.7.7.102"/>
    </reaction>
</comment>
<dbReference type="AlphaFoldDB" id="A0A813QE94"/>
<gene>
    <name evidence="10" type="ORF">RFH988_LOCUS2131</name>
</gene>
<dbReference type="Pfam" id="PF00035">
    <property type="entry name" value="dsrm"/>
    <property type="match status" value="1"/>
</dbReference>
<dbReference type="GO" id="GO:0031297">
    <property type="term" value="P:replication fork processing"/>
    <property type="evidence" value="ECO:0007669"/>
    <property type="project" value="TreeGrafter"/>
</dbReference>
<dbReference type="PANTHER" id="PTHR31399:SF0">
    <property type="entry name" value="DNA-DIRECTED PRIMASE_POLYMERASE PROTEIN"/>
    <property type="match status" value="1"/>
</dbReference>
<evidence type="ECO:0000313" key="11">
    <source>
        <dbReference type="Proteomes" id="UP000663882"/>
    </source>
</evidence>
<evidence type="ECO:0000256" key="5">
    <source>
        <dbReference type="ARBA" id="ARBA00044677"/>
    </source>
</evidence>
<dbReference type="GO" id="GO:0042276">
    <property type="term" value="P:error-prone translesion synthesis"/>
    <property type="evidence" value="ECO:0007669"/>
    <property type="project" value="InterPro"/>
</dbReference>
<dbReference type="GO" id="GO:0003723">
    <property type="term" value="F:RNA binding"/>
    <property type="evidence" value="ECO:0007669"/>
    <property type="project" value="UniProtKB-UniRule"/>
</dbReference>
<dbReference type="GO" id="GO:0003682">
    <property type="term" value="F:chromatin binding"/>
    <property type="evidence" value="ECO:0007669"/>
    <property type="project" value="TreeGrafter"/>
</dbReference>
<dbReference type="InterPro" id="IPR014720">
    <property type="entry name" value="dsRBD_dom"/>
</dbReference>
<evidence type="ECO:0000256" key="3">
    <source>
        <dbReference type="ARBA" id="ARBA00022932"/>
    </source>
</evidence>
<evidence type="ECO:0000256" key="1">
    <source>
        <dbReference type="ARBA" id="ARBA00009762"/>
    </source>
</evidence>
<dbReference type="Gene3D" id="3.30.160.20">
    <property type="match status" value="1"/>
</dbReference>